<dbReference type="Pfam" id="PF07228">
    <property type="entry name" value="SpoIIE"/>
    <property type="match status" value="1"/>
</dbReference>
<accession>A0A317KZ52</accession>
<protein>
    <submittedName>
        <fullName evidence="4">Stage II sporulation protein E</fullName>
    </submittedName>
</protein>
<comment type="caution">
    <text evidence="4">The sequence shown here is derived from an EMBL/GenBank/DDBJ whole genome shotgun (WGS) entry which is preliminary data.</text>
</comment>
<dbReference type="InterPro" id="IPR052016">
    <property type="entry name" value="Bact_Sigma-Reg"/>
</dbReference>
<keyword evidence="5" id="KW-1185">Reference proteome</keyword>
<dbReference type="InterPro" id="IPR001932">
    <property type="entry name" value="PPM-type_phosphatase-like_dom"/>
</dbReference>
<dbReference type="SMART" id="SM00332">
    <property type="entry name" value="PP2Cc"/>
    <property type="match status" value="1"/>
</dbReference>
<feature type="transmembrane region" description="Helical" evidence="2">
    <location>
        <begin position="122"/>
        <end position="141"/>
    </location>
</feature>
<dbReference type="NCBIfam" id="TIGR02865">
    <property type="entry name" value="spore_II_E"/>
    <property type="match status" value="1"/>
</dbReference>
<evidence type="ECO:0000256" key="2">
    <source>
        <dbReference type="SAM" id="Phobius"/>
    </source>
</evidence>
<feature type="transmembrane region" description="Helical" evidence="2">
    <location>
        <begin position="147"/>
        <end position="167"/>
    </location>
</feature>
<keyword evidence="2" id="KW-0472">Membrane</keyword>
<dbReference type="SMART" id="SM00331">
    <property type="entry name" value="PP2C_SIG"/>
    <property type="match status" value="1"/>
</dbReference>
<dbReference type="PANTHER" id="PTHR43156:SF2">
    <property type="entry name" value="STAGE II SPORULATION PROTEIN E"/>
    <property type="match status" value="1"/>
</dbReference>
<feature type="transmembrane region" description="Helical" evidence="2">
    <location>
        <begin position="296"/>
        <end position="319"/>
    </location>
</feature>
<dbReference type="RefSeq" id="WP_109984867.1">
    <property type="nucleotide sequence ID" value="NZ_QGTD01000012.1"/>
</dbReference>
<dbReference type="EMBL" id="QGTD01000012">
    <property type="protein sequence ID" value="PWU67818.1"/>
    <property type="molecule type" value="Genomic_DNA"/>
</dbReference>
<evidence type="ECO:0000256" key="1">
    <source>
        <dbReference type="ARBA" id="ARBA00022801"/>
    </source>
</evidence>
<feature type="transmembrane region" description="Helical" evidence="2">
    <location>
        <begin position="220"/>
        <end position="253"/>
    </location>
</feature>
<dbReference type="GO" id="GO:0004722">
    <property type="term" value="F:protein serine/threonine phosphatase activity"/>
    <property type="evidence" value="ECO:0007669"/>
    <property type="project" value="InterPro"/>
</dbReference>
<dbReference type="InterPro" id="IPR014221">
    <property type="entry name" value="SpoII_E"/>
</dbReference>
<dbReference type="InterPro" id="IPR036457">
    <property type="entry name" value="PPM-type-like_dom_sf"/>
</dbReference>
<keyword evidence="2" id="KW-0812">Transmembrane</keyword>
<reference evidence="4 5" key="1">
    <citation type="submission" date="2018-05" db="EMBL/GenBank/DDBJ databases">
        <title>Genomic analysis of Gracilibacillus dipsosauri DD1 reveals novel features of a salt-tolerant amylase.</title>
        <authorList>
            <person name="Deutch C.E."/>
            <person name="Yang S."/>
        </authorList>
    </citation>
    <scope>NUCLEOTIDE SEQUENCE [LARGE SCALE GENOMIC DNA]</scope>
    <source>
        <strain evidence="4 5">DD1</strain>
    </source>
</reference>
<dbReference type="SUPFAM" id="SSF81606">
    <property type="entry name" value="PP2C-like"/>
    <property type="match status" value="1"/>
</dbReference>
<dbReference type="PANTHER" id="PTHR43156">
    <property type="entry name" value="STAGE II SPORULATION PROTEIN E-RELATED"/>
    <property type="match status" value="1"/>
</dbReference>
<organism evidence="4 5">
    <name type="scientific">Gracilibacillus dipsosauri</name>
    <dbReference type="NCBI Taxonomy" id="178340"/>
    <lineage>
        <taxon>Bacteria</taxon>
        <taxon>Bacillati</taxon>
        <taxon>Bacillota</taxon>
        <taxon>Bacilli</taxon>
        <taxon>Bacillales</taxon>
        <taxon>Bacillaceae</taxon>
        <taxon>Gracilibacillus</taxon>
    </lineage>
</organism>
<feature type="transmembrane region" description="Helical" evidence="2">
    <location>
        <begin position="39"/>
        <end position="71"/>
    </location>
</feature>
<evidence type="ECO:0000313" key="4">
    <source>
        <dbReference type="EMBL" id="PWU67818.1"/>
    </source>
</evidence>
<dbReference type="Proteomes" id="UP000245624">
    <property type="component" value="Unassembled WGS sequence"/>
</dbReference>
<dbReference type="OrthoDB" id="9763774at2"/>
<dbReference type="Gene3D" id="3.60.40.10">
    <property type="entry name" value="PPM-type phosphatase domain"/>
    <property type="match status" value="1"/>
</dbReference>
<name>A0A317KZ52_9BACI</name>
<sequence length="819" mass="91857">MNTITENKPKSIELKARFSMFFSQKNLMRWWHHFMIEKGFLLCLLGLLLGRAVILSTLSPFALAFIVSVWYLRRDKVVALICFSLIGACTYSIMHGVYLVLAIATMLLLNIIFFHVKHIEKLLPLIALISTFLPRLCLYAWEGPLTYVQWMLALVEGVLAAVLLLIFMQSLPLLSPKRYKPTLKNEEIVCLIILLASVLTGLTGIEWYGAQFEQILARYLVLLLALIGGASIGSTVGVVAGLILSLANVGNLYQMSLLAFAGLLGGLLKEGKKLAVSVGLFVSTVLLSLYGDSFDYISAALIESSFAVFLFVLTPNALISKIARYIPGTVEHTKEQEQYLQKVRDVTAHRVERFSSVFKALSRSFQIDSNQLKDEDIEVDYYLSNVAEKTCQTCFKKETCWVKQFDQTYDLMKGVKSELETPSGLSKVTKHQFENHCIKSRRVIDAMQQELSFFQANQQLKKQVLESRRFVADQLSGVSDVMENFAKEILKEKENHEQQELEIVAALKHVGIELEKLDVYSLEKGNIDIEMVILFQQYHGEAAKLIAPILSDILDETIIVVTEDVSPMAKGHSFFTFGSARRYVVSTGMAHAAKGGGLVSGDSYKAMELGAGHYALAISDGMGNGDRAHEESMETLRLLQQILESGLHEQVAIKSINSILSLRTNEEIYATLDLAMIDLHHASVRFLKIGSSPSYVMRSDAIERIEASNLPIGIIQEFDVEVVTAELKPGDYLIMMSDGIFEGPKEIENVDMWLKRKLREMETKEPQEIADLLLEEVIRSQGGMIEDDMTVLVAQIDKNHPKWAPIRTDASFYPAYSWQ</sequence>
<dbReference type="Pfam" id="PF19732">
    <property type="entry name" value="SpoIIE_N"/>
    <property type="match status" value="1"/>
</dbReference>
<feature type="transmembrane region" description="Helical" evidence="2">
    <location>
        <begin position="77"/>
        <end position="110"/>
    </location>
</feature>
<keyword evidence="2" id="KW-1133">Transmembrane helix</keyword>
<feature type="transmembrane region" description="Helical" evidence="2">
    <location>
        <begin position="188"/>
        <end position="208"/>
    </location>
</feature>
<keyword evidence="1" id="KW-0378">Hydrolase</keyword>
<gene>
    <name evidence="4" type="primary">spoIIE</name>
    <name evidence="4" type="ORF">DLJ74_13485</name>
</gene>
<evidence type="ECO:0000313" key="5">
    <source>
        <dbReference type="Proteomes" id="UP000245624"/>
    </source>
</evidence>
<proteinExistence type="predicted"/>
<dbReference type="InterPro" id="IPR045768">
    <property type="entry name" value="SpoIIE_N"/>
</dbReference>
<dbReference type="PROSITE" id="PS51746">
    <property type="entry name" value="PPM_2"/>
    <property type="match status" value="1"/>
</dbReference>
<evidence type="ECO:0000259" key="3">
    <source>
        <dbReference type="PROSITE" id="PS51746"/>
    </source>
</evidence>
<feature type="domain" description="PPM-type phosphatase" evidence="3">
    <location>
        <begin position="586"/>
        <end position="796"/>
    </location>
</feature>
<dbReference type="AlphaFoldDB" id="A0A317KZ52"/>
<feature type="transmembrane region" description="Helical" evidence="2">
    <location>
        <begin position="274"/>
        <end position="290"/>
    </location>
</feature>